<evidence type="ECO:0000256" key="4">
    <source>
        <dbReference type="ARBA" id="ARBA00023267"/>
    </source>
</evidence>
<dbReference type="Gene3D" id="3.30.930.10">
    <property type="entry name" value="Bira Bifunctional Protein, Domain 2"/>
    <property type="match status" value="1"/>
</dbReference>
<keyword evidence="8" id="KW-1185">Reference proteome</keyword>
<reference evidence="7 8" key="1">
    <citation type="submission" date="2020-03" db="EMBL/GenBank/DDBJ databases">
        <title>Propioniciclava sp. nov., isolated from Hydrophilus acuminatus.</title>
        <authorList>
            <person name="Hyun D.-W."/>
            <person name="Bae J.-W."/>
        </authorList>
    </citation>
    <scope>NUCLEOTIDE SEQUENCE [LARGE SCALE GENOMIC DNA]</scope>
    <source>
        <strain evidence="7 8">HDW11</strain>
    </source>
</reference>
<sequence length="257" mass="25983">MTVGLDAGDLAAALAGTPWRPRVVAATGSTNADLAAAARSGAAAGEVLISAHQSAGRGRLARRWEAPPGASWATSVLIAPRRPMADWGWLPLLVGVAVARGVAEATGLEPRLKWPNDVLVGEGKLCGILCEAVADASPPAAVLGFGLNTALTAQDRPVPTATSLLLEGADPDPAAVLAAVLRHLAAVLAGWEAGEDPRPGYRALCGTLGRAVTVHLPAGPVDGTAVDVDREGALVVDTPAGRRTFVAGDVEHLRPGG</sequence>
<gene>
    <name evidence="7" type="ORF">G7070_02390</name>
</gene>
<dbReference type="PANTHER" id="PTHR12835">
    <property type="entry name" value="BIOTIN PROTEIN LIGASE"/>
    <property type="match status" value="1"/>
</dbReference>
<dbReference type="RefSeq" id="WP_166231690.1">
    <property type="nucleotide sequence ID" value="NZ_CP049865.1"/>
</dbReference>
<dbReference type="Pfam" id="PF02237">
    <property type="entry name" value="BPL_C"/>
    <property type="match status" value="1"/>
</dbReference>
<dbReference type="PANTHER" id="PTHR12835:SF5">
    <property type="entry name" value="BIOTIN--PROTEIN LIGASE"/>
    <property type="match status" value="1"/>
</dbReference>
<keyword evidence="4" id="KW-0092">Biotin</keyword>
<dbReference type="PROSITE" id="PS51733">
    <property type="entry name" value="BPL_LPL_CATALYTIC"/>
    <property type="match status" value="1"/>
</dbReference>
<evidence type="ECO:0000256" key="3">
    <source>
        <dbReference type="ARBA" id="ARBA00022840"/>
    </source>
</evidence>
<dbReference type="Proteomes" id="UP000501058">
    <property type="component" value="Chromosome"/>
</dbReference>
<proteinExistence type="predicted"/>
<dbReference type="Gene3D" id="2.30.30.100">
    <property type="match status" value="1"/>
</dbReference>
<keyword evidence="3" id="KW-0067">ATP-binding</keyword>
<dbReference type="InterPro" id="IPR045864">
    <property type="entry name" value="aa-tRNA-synth_II/BPL/LPL"/>
</dbReference>
<evidence type="ECO:0000256" key="2">
    <source>
        <dbReference type="ARBA" id="ARBA00022741"/>
    </source>
</evidence>
<dbReference type="Pfam" id="PF03099">
    <property type="entry name" value="BPL_LplA_LipB"/>
    <property type="match status" value="1"/>
</dbReference>
<dbReference type="SUPFAM" id="SSF50037">
    <property type="entry name" value="C-terminal domain of transcriptional repressors"/>
    <property type="match status" value="1"/>
</dbReference>
<dbReference type="InterPro" id="IPR004408">
    <property type="entry name" value="Biotin_CoA_COase_ligase"/>
</dbReference>
<dbReference type="CDD" id="cd16442">
    <property type="entry name" value="BPL"/>
    <property type="match status" value="1"/>
</dbReference>
<evidence type="ECO:0000313" key="7">
    <source>
        <dbReference type="EMBL" id="QIK71343.1"/>
    </source>
</evidence>
<dbReference type="GO" id="GO:0005524">
    <property type="term" value="F:ATP binding"/>
    <property type="evidence" value="ECO:0007669"/>
    <property type="project" value="UniProtKB-KW"/>
</dbReference>
<evidence type="ECO:0000313" key="8">
    <source>
        <dbReference type="Proteomes" id="UP000501058"/>
    </source>
</evidence>
<evidence type="ECO:0000256" key="1">
    <source>
        <dbReference type="ARBA" id="ARBA00022598"/>
    </source>
</evidence>
<dbReference type="EC" id="6.3.4.15" evidence="5"/>
<evidence type="ECO:0000259" key="6">
    <source>
        <dbReference type="PROSITE" id="PS51733"/>
    </source>
</evidence>
<dbReference type="EMBL" id="CP049865">
    <property type="protein sequence ID" value="QIK71343.1"/>
    <property type="molecule type" value="Genomic_DNA"/>
</dbReference>
<protein>
    <recommendedName>
        <fullName evidence="5">biotin--[biotin carboxyl-carrier protein] ligase</fullName>
        <ecNumber evidence="5">6.3.4.15</ecNumber>
    </recommendedName>
</protein>
<dbReference type="SUPFAM" id="SSF55681">
    <property type="entry name" value="Class II aaRS and biotin synthetases"/>
    <property type="match status" value="1"/>
</dbReference>
<evidence type="ECO:0000256" key="5">
    <source>
        <dbReference type="ARBA" id="ARBA00024227"/>
    </source>
</evidence>
<dbReference type="GO" id="GO:0004077">
    <property type="term" value="F:biotin--[biotin carboxyl-carrier protein] ligase activity"/>
    <property type="evidence" value="ECO:0007669"/>
    <property type="project" value="UniProtKB-EC"/>
</dbReference>
<dbReference type="InterPro" id="IPR003142">
    <property type="entry name" value="BPL_C"/>
</dbReference>
<organism evidence="7 8">
    <name type="scientific">Propioniciclava coleopterorum</name>
    <dbReference type="NCBI Taxonomy" id="2714937"/>
    <lineage>
        <taxon>Bacteria</taxon>
        <taxon>Bacillati</taxon>
        <taxon>Actinomycetota</taxon>
        <taxon>Actinomycetes</taxon>
        <taxon>Propionibacteriales</taxon>
        <taxon>Propionibacteriaceae</taxon>
        <taxon>Propioniciclava</taxon>
    </lineage>
</organism>
<dbReference type="AlphaFoldDB" id="A0A6G7Y3I5"/>
<dbReference type="InterPro" id="IPR004143">
    <property type="entry name" value="BPL_LPL_catalytic"/>
</dbReference>
<feature type="domain" description="BPL/LPL catalytic" evidence="6">
    <location>
        <begin position="8"/>
        <end position="192"/>
    </location>
</feature>
<dbReference type="InterPro" id="IPR008988">
    <property type="entry name" value="Transcriptional_repressor_C"/>
</dbReference>
<dbReference type="GO" id="GO:0005737">
    <property type="term" value="C:cytoplasm"/>
    <property type="evidence" value="ECO:0007669"/>
    <property type="project" value="TreeGrafter"/>
</dbReference>
<dbReference type="KEGG" id="prv:G7070_02390"/>
<dbReference type="NCBIfam" id="TIGR00121">
    <property type="entry name" value="birA_ligase"/>
    <property type="match status" value="1"/>
</dbReference>
<name>A0A6G7Y3I5_9ACTN</name>
<keyword evidence="2" id="KW-0547">Nucleotide-binding</keyword>
<accession>A0A6G7Y3I5</accession>
<keyword evidence="1 7" id="KW-0436">Ligase</keyword>